<feature type="transmembrane region" description="Helical" evidence="1">
    <location>
        <begin position="144"/>
        <end position="162"/>
    </location>
</feature>
<protein>
    <submittedName>
        <fullName evidence="2">DUF4386 domain-containing protein</fullName>
    </submittedName>
</protein>
<accession>A0A8T7MAB0</accession>
<dbReference type="InterPro" id="IPR025495">
    <property type="entry name" value="DUF4386"/>
</dbReference>
<dbReference type="Proteomes" id="UP000521676">
    <property type="component" value="Unassembled WGS sequence"/>
</dbReference>
<keyword evidence="1" id="KW-0812">Transmembrane</keyword>
<dbReference type="RefSeq" id="WP_341470689.1">
    <property type="nucleotide sequence ID" value="NZ_CP128400.1"/>
</dbReference>
<sequence>MYSNEETAKSAPRILGAMFLIVIVISLVSGVVLSLSGSISDILVKISDNLTLMRISILFGLLNSLGIVALASLLYTVLNQQNRIIALVALGLWLSEAIFYAISQIGAFALIPLSQDFVKAGTPEHSFYQTLGDFLYFGVDKQAVTIHMWFYCLGGILWYFLFYKSKFIPSAISLFGLIAASLGLVGVVCEFLGAEVPIFVYLPLLPFELTIGLWLMLRGIKDSSKI</sequence>
<evidence type="ECO:0000256" key="1">
    <source>
        <dbReference type="SAM" id="Phobius"/>
    </source>
</evidence>
<feature type="transmembrane region" description="Helical" evidence="1">
    <location>
        <begin position="199"/>
        <end position="217"/>
    </location>
</feature>
<feature type="transmembrane region" description="Helical" evidence="1">
    <location>
        <begin position="84"/>
        <end position="111"/>
    </location>
</feature>
<evidence type="ECO:0000313" key="2">
    <source>
        <dbReference type="EMBL" id="NWJ48852.1"/>
    </source>
</evidence>
<evidence type="ECO:0000313" key="3">
    <source>
        <dbReference type="EMBL" id="WJW68784.1"/>
    </source>
</evidence>
<reference evidence="3" key="2">
    <citation type="journal article" date="2024" name="Nature">
        <title>Anoxygenic phototroph of the Chloroflexota uses a type I reaction centre.</title>
        <authorList>
            <person name="Tsuji J.M."/>
            <person name="Shaw N.A."/>
            <person name="Nagashima S."/>
            <person name="Venkiteswaran J.J."/>
            <person name="Schiff S.L."/>
            <person name="Watanabe T."/>
            <person name="Fukui M."/>
            <person name="Hanada S."/>
            <person name="Tank M."/>
            <person name="Neufeld J.D."/>
        </authorList>
    </citation>
    <scope>NUCLEOTIDE SEQUENCE</scope>
    <source>
        <strain evidence="3">L227-S17</strain>
    </source>
</reference>
<feature type="transmembrane region" description="Helical" evidence="1">
    <location>
        <begin position="12"/>
        <end position="35"/>
    </location>
</feature>
<evidence type="ECO:0000313" key="4">
    <source>
        <dbReference type="Proteomes" id="UP000521676"/>
    </source>
</evidence>
<gene>
    <name evidence="2" type="ORF">HXX08_23580</name>
    <name evidence="3" type="ORF">OZ401_004401</name>
</gene>
<keyword evidence="1" id="KW-1133">Transmembrane helix</keyword>
<feature type="transmembrane region" description="Helical" evidence="1">
    <location>
        <begin position="174"/>
        <end position="193"/>
    </location>
</feature>
<dbReference type="Pfam" id="PF14329">
    <property type="entry name" value="DUF4386"/>
    <property type="match status" value="1"/>
</dbReference>
<dbReference type="EMBL" id="CP128400">
    <property type="protein sequence ID" value="WJW68784.1"/>
    <property type="molecule type" value="Genomic_DNA"/>
</dbReference>
<reference evidence="2 4" key="1">
    <citation type="submission" date="2020-06" db="EMBL/GenBank/DDBJ databases">
        <title>Anoxygenic phototrophic Chloroflexota member uses a Type I reaction center.</title>
        <authorList>
            <person name="Tsuji J.M."/>
            <person name="Shaw N.A."/>
            <person name="Nagashima S."/>
            <person name="Venkiteswaran J."/>
            <person name="Schiff S.L."/>
            <person name="Hanada S."/>
            <person name="Tank M."/>
            <person name="Neufeld J.D."/>
        </authorList>
    </citation>
    <scope>NUCLEOTIDE SEQUENCE [LARGE SCALE GENOMIC DNA]</scope>
    <source>
        <strain evidence="2">L227-S17</strain>
    </source>
</reference>
<dbReference type="AlphaFoldDB" id="A0A8T7MAB0"/>
<feature type="transmembrane region" description="Helical" evidence="1">
    <location>
        <begin position="55"/>
        <end position="77"/>
    </location>
</feature>
<dbReference type="EMBL" id="JACATZ010000003">
    <property type="protein sequence ID" value="NWJ48852.1"/>
    <property type="molecule type" value="Genomic_DNA"/>
</dbReference>
<keyword evidence="5" id="KW-1185">Reference proteome</keyword>
<organism evidence="2 4">
    <name type="scientific">Candidatus Chlorohelix allophototropha</name>
    <dbReference type="NCBI Taxonomy" id="3003348"/>
    <lineage>
        <taxon>Bacteria</taxon>
        <taxon>Bacillati</taxon>
        <taxon>Chloroflexota</taxon>
        <taxon>Chloroflexia</taxon>
        <taxon>Candidatus Chloroheliales</taxon>
        <taxon>Candidatus Chloroheliaceae</taxon>
        <taxon>Candidatus Chlorohelix</taxon>
    </lineage>
</organism>
<proteinExistence type="predicted"/>
<dbReference type="Proteomes" id="UP001431572">
    <property type="component" value="Chromosome 2"/>
</dbReference>
<name>A0A8T7MAB0_9CHLR</name>
<keyword evidence="1" id="KW-0472">Membrane</keyword>
<evidence type="ECO:0000313" key="5">
    <source>
        <dbReference type="Proteomes" id="UP001431572"/>
    </source>
</evidence>